<dbReference type="Proteomes" id="UP001606301">
    <property type="component" value="Unassembled WGS sequence"/>
</dbReference>
<feature type="domain" description="Ice-binding protein C-terminal" evidence="2">
    <location>
        <begin position="215"/>
        <end position="239"/>
    </location>
</feature>
<sequence>MNLSIRTPLAAAALLAIAGHAAANTTHDAFVDVAGSAAFDGFNQLVNTRITRAQLGAGVASNVAGSDQTATLQRLTGGFYPASFGLYSWSTDSAFAINVASAVANLGTVTLQSFITVDTSQGVDGLLQAGYLPTLSINGGAQVLAATSYSVTPVAGGFDMEGNPLQASPSNPNYGYFSWDLAAVTTPVTSFRVNFGLDTHASALAFQLDQSVAAPVPEPGTYGLMLAGMGVLGLLARRRKATTTQH</sequence>
<feature type="chain" id="PRO_5045341034" evidence="1">
    <location>
        <begin position="24"/>
        <end position="246"/>
    </location>
</feature>
<dbReference type="NCBIfam" id="TIGR02595">
    <property type="entry name" value="PEP_CTERM"/>
    <property type="match status" value="1"/>
</dbReference>
<protein>
    <submittedName>
        <fullName evidence="3">PEP-CTERM sorting domain-containing protein</fullName>
    </submittedName>
</protein>
<feature type="signal peptide" evidence="1">
    <location>
        <begin position="1"/>
        <end position="23"/>
    </location>
</feature>
<evidence type="ECO:0000256" key="1">
    <source>
        <dbReference type="SAM" id="SignalP"/>
    </source>
</evidence>
<organism evidence="3 4">
    <name type="scientific">Pelomonas margarita</name>
    <dbReference type="NCBI Taxonomy" id="3299031"/>
    <lineage>
        <taxon>Bacteria</taxon>
        <taxon>Pseudomonadati</taxon>
        <taxon>Pseudomonadota</taxon>
        <taxon>Betaproteobacteria</taxon>
        <taxon>Burkholderiales</taxon>
        <taxon>Sphaerotilaceae</taxon>
        <taxon>Roseateles</taxon>
    </lineage>
</organism>
<gene>
    <name evidence="3" type="ORF">ACG0Z3_21525</name>
</gene>
<accession>A0ABW7FPM1</accession>
<evidence type="ECO:0000259" key="2">
    <source>
        <dbReference type="Pfam" id="PF07589"/>
    </source>
</evidence>
<reference evidence="3 4" key="1">
    <citation type="submission" date="2024-08" db="EMBL/GenBank/DDBJ databases">
        <authorList>
            <person name="Lu H."/>
        </authorList>
    </citation>
    <scope>NUCLEOTIDE SEQUENCE [LARGE SCALE GENOMIC DNA]</scope>
    <source>
        <strain evidence="3 4">LKC17W</strain>
    </source>
</reference>
<evidence type="ECO:0000313" key="3">
    <source>
        <dbReference type="EMBL" id="MFG6443280.1"/>
    </source>
</evidence>
<dbReference type="RefSeq" id="WP_394401658.1">
    <property type="nucleotide sequence ID" value="NZ_JBIGHW010000018.1"/>
</dbReference>
<proteinExistence type="predicted"/>
<dbReference type="EMBL" id="JBIGHW010000018">
    <property type="protein sequence ID" value="MFG6443280.1"/>
    <property type="molecule type" value="Genomic_DNA"/>
</dbReference>
<dbReference type="Pfam" id="PF07589">
    <property type="entry name" value="PEP-CTERM"/>
    <property type="match status" value="1"/>
</dbReference>
<dbReference type="InterPro" id="IPR013424">
    <property type="entry name" value="Ice-binding_C"/>
</dbReference>
<keyword evidence="4" id="KW-1185">Reference proteome</keyword>
<keyword evidence="1" id="KW-0732">Signal</keyword>
<evidence type="ECO:0000313" key="4">
    <source>
        <dbReference type="Proteomes" id="UP001606301"/>
    </source>
</evidence>
<name>A0ABW7FPM1_9BURK</name>
<comment type="caution">
    <text evidence="3">The sequence shown here is derived from an EMBL/GenBank/DDBJ whole genome shotgun (WGS) entry which is preliminary data.</text>
</comment>